<proteinExistence type="predicted"/>
<name>X8DBB0_MYCXE</name>
<feature type="compositionally biased region" description="Low complexity" evidence="1">
    <location>
        <begin position="60"/>
        <end position="71"/>
    </location>
</feature>
<dbReference type="Gene3D" id="3.40.50.1820">
    <property type="entry name" value="alpha/beta hydrolase"/>
    <property type="match status" value="1"/>
</dbReference>
<accession>X8DBB0</accession>
<comment type="caution">
    <text evidence="2">The sequence shown here is derived from an EMBL/GenBank/DDBJ whole genome shotgun (WGS) entry which is preliminary data.</text>
</comment>
<protein>
    <submittedName>
        <fullName evidence="2">Putative non-ribosomal peptide synthetase</fullName>
    </submittedName>
</protein>
<dbReference type="SUPFAM" id="SSF53474">
    <property type="entry name" value="alpha/beta-Hydrolases"/>
    <property type="match status" value="1"/>
</dbReference>
<dbReference type="EMBL" id="JAOB01000026">
    <property type="protein sequence ID" value="EUA65659.1"/>
    <property type="molecule type" value="Genomic_DNA"/>
</dbReference>
<dbReference type="AlphaFoldDB" id="X8DBB0"/>
<organism evidence="2">
    <name type="scientific">Mycobacterium xenopi 4042</name>
    <dbReference type="NCBI Taxonomy" id="1299334"/>
    <lineage>
        <taxon>Bacteria</taxon>
        <taxon>Bacillati</taxon>
        <taxon>Actinomycetota</taxon>
        <taxon>Actinomycetes</taxon>
        <taxon>Mycobacteriales</taxon>
        <taxon>Mycobacteriaceae</taxon>
        <taxon>Mycobacterium</taxon>
    </lineage>
</organism>
<dbReference type="PATRIC" id="fig|1299334.3.peg.2137"/>
<feature type="region of interest" description="Disordered" evidence="1">
    <location>
        <begin position="48"/>
        <end position="106"/>
    </location>
</feature>
<evidence type="ECO:0000313" key="2">
    <source>
        <dbReference type="EMBL" id="EUA65659.1"/>
    </source>
</evidence>
<feature type="compositionally biased region" description="Polar residues" evidence="1">
    <location>
        <begin position="80"/>
        <end position="91"/>
    </location>
</feature>
<dbReference type="InterPro" id="IPR029058">
    <property type="entry name" value="AB_hydrolase_fold"/>
</dbReference>
<gene>
    <name evidence="2" type="ORF">I553_7973</name>
</gene>
<sequence>MSWPYQVLGHYLDCPIIGIQRTPQGGEGEPASIREMAKNYADRIQRIHPTGPTTFSAGLSAASSPTRSRSSFDGADAQLDVSSSSTPNRPTATFHYRITPSARKTF</sequence>
<evidence type="ECO:0000256" key="1">
    <source>
        <dbReference type="SAM" id="MobiDB-lite"/>
    </source>
</evidence>
<reference evidence="2" key="1">
    <citation type="submission" date="2014-01" db="EMBL/GenBank/DDBJ databases">
        <authorList>
            <person name="Brown-Elliot B."/>
            <person name="Wallace R."/>
            <person name="Lenaerts A."/>
            <person name="Ordway D."/>
            <person name="DeGroote M.A."/>
            <person name="Parker T."/>
            <person name="Sizemore C."/>
            <person name="Tallon L.J."/>
            <person name="Sadzewicz L.K."/>
            <person name="Sengamalay N."/>
            <person name="Fraser C.M."/>
            <person name="Hine E."/>
            <person name="Shefchek K.A."/>
            <person name="Das S.P."/>
            <person name="Tettelin H."/>
        </authorList>
    </citation>
    <scope>NUCLEOTIDE SEQUENCE [LARGE SCALE GENOMIC DNA]</scope>
    <source>
        <strain evidence="2">4042</strain>
    </source>
</reference>